<evidence type="ECO:0000256" key="3">
    <source>
        <dbReference type="ARBA" id="ARBA00022475"/>
    </source>
</evidence>
<feature type="transmembrane region" description="Helical" evidence="7">
    <location>
        <begin position="41"/>
        <end position="60"/>
    </location>
</feature>
<feature type="transmembrane region" description="Helical" evidence="7">
    <location>
        <begin position="72"/>
        <end position="91"/>
    </location>
</feature>
<keyword evidence="6 7" id="KW-0472">Membrane</keyword>
<dbReference type="PRINTS" id="PR01035">
    <property type="entry name" value="TCRTETA"/>
</dbReference>
<dbReference type="GO" id="GO:0022857">
    <property type="term" value="F:transmembrane transporter activity"/>
    <property type="evidence" value="ECO:0007669"/>
    <property type="project" value="InterPro"/>
</dbReference>
<feature type="transmembrane region" description="Helical" evidence="7">
    <location>
        <begin position="270"/>
        <end position="286"/>
    </location>
</feature>
<dbReference type="GO" id="GO:0005886">
    <property type="term" value="C:plasma membrane"/>
    <property type="evidence" value="ECO:0007669"/>
    <property type="project" value="UniProtKB-SubCell"/>
</dbReference>
<dbReference type="InterPro" id="IPR001958">
    <property type="entry name" value="Tet-R_TetA/multi-R_MdtG-like"/>
</dbReference>
<feature type="transmembrane region" description="Helical" evidence="7">
    <location>
        <begin position="7"/>
        <end position="29"/>
    </location>
</feature>
<evidence type="ECO:0000256" key="2">
    <source>
        <dbReference type="ARBA" id="ARBA00022448"/>
    </source>
</evidence>
<evidence type="ECO:0000259" key="8">
    <source>
        <dbReference type="PROSITE" id="PS50850"/>
    </source>
</evidence>
<evidence type="ECO:0000313" key="10">
    <source>
        <dbReference type="Proteomes" id="UP000254082"/>
    </source>
</evidence>
<keyword evidence="3" id="KW-1003">Cell membrane</keyword>
<keyword evidence="5 7" id="KW-1133">Transmembrane helix</keyword>
<feature type="transmembrane region" description="Helical" evidence="7">
    <location>
        <begin position="334"/>
        <end position="354"/>
    </location>
</feature>
<feature type="transmembrane region" description="Helical" evidence="7">
    <location>
        <begin position="130"/>
        <end position="153"/>
    </location>
</feature>
<dbReference type="AlphaFoldDB" id="A0A380JD20"/>
<dbReference type="EMBL" id="UHFA01000002">
    <property type="protein sequence ID" value="SUN35985.1"/>
    <property type="molecule type" value="Genomic_DNA"/>
</dbReference>
<keyword evidence="2" id="KW-0813">Transport</keyword>
<dbReference type="InterPro" id="IPR050189">
    <property type="entry name" value="MFS_Efflux_Transporters"/>
</dbReference>
<dbReference type="OrthoDB" id="212436at2"/>
<dbReference type="PROSITE" id="PS50850">
    <property type="entry name" value="MFS"/>
    <property type="match status" value="1"/>
</dbReference>
<feature type="transmembrane region" description="Helical" evidence="7">
    <location>
        <begin position="236"/>
        <end position="258"/>
    </location>
</feature>
<keyword evidence="4 7" id="KW-0812">Transmembrane</keyword>
<dbReference type="Pfam" id="PF07690">
    <property type="entry name" value="MFS_1"/>
    <property type="match status" value="1"/>
</dbReference>
<dbReference type="Proteomes" id="UP000254082">
    <property type="component" value="Unassembled WGS sequence"/>
</dbReference>
<evidence type="ECO:0000256" key="4">
    <source>
        <dbReference type="ARBA" id="ARBA00022692"/>
    </source>
</evidence>
<evidence type="ECO:0000256" key="6">
    <source>
        <dbReference type="ARBA" id="ARBA00023136"/>
    </source>
</evidence>
<gene>
    <name evidence="9" type="primary">pbuE_1</name>
    <name evidence="9" type="ORF">NCTC11391_01024</name>
</gene>
<feature type="transmembrane region" description="Helical" evidence="7">
    <location>
        <begin position="159"/>
        <end position="179"/>
    </location>
</feature>
<evidence type="ECO:0000313" key="9">
    <source>
        <dbReference type="EMBL" id="SUN35985.1"/>
    </source>
</evidence>
<dbReference type="Gene3D" id="1.20.1250.20">
    <property type="entry name" value="MFS general substrate transporter like domains"/>
    <property type="match status" value="1"/>
</dbReference>
<feature type="transmembrane region" description="Helical" evidence="7">
    <location>
        <begin position="206"/>
        <end position="230"/>
    </location>
</feature>
<name>A0A380JD20_STRDO</name>
<comment type="subcellular location">
    <subcellularLocation>
        <location evidence="1">Cell membrane</location>
        <topology evidence="1">Multi-pass membrane protein</topology>
    </subcellularLocation>
</comment>
<evidence type="ECO:0000256" key="5">
    <source>
        <dbReference type="ARBA" id="ARBA00022989"/>
    </source>
</evidence>
<dbReference type="RefSeq" id="WP_003000546.1">
    <property type="nucleotide sequence ID" value="NZ_UHFA01000002.1"/>
</dbReference>
<evidence type="ECO:0000256" key="1">
    <source>
        <dbReference type="ARBA" id="ARBA00004651"/>
    </source>
</evidence>
<organism evidence="9 10">
    <name type="scientific">Streptococcus downei MFe28</name>
    <dbReference type="NCBI Taxonomy" id="764290"/>
    <lineage>
        <taxon>Bacteria</taxon>
        <taxon>Bacillati</taxon>
        <taxon>Bacillota</taxon>
        <taxon>Bacilli</taxon>
        <taxon>Lactobacillales</taxon>
        <taxon>Streptococcaceae</taxon>
        <taxon>Streptococcus</taxon>
    </lineage>
</organism>
<feature type="transmembrane region" description="Helical" evidence="7">
    <location>
        <begin position="97"/>
        <end position="118"/>
    </location>
</feature>
<dbReference type="CDD" id="cd17324">
    <property type="entry name" value="MFS_NepI_like"/>
    <property type="match status" value="1"/>
</dbReference>
<feature type="transmembrane region" description="Helical" evidence="7">
    <location>
        <begin position="292"/>
        <end position="313"/>
    </location>
</feature>
<dbReference type="SUPFAM" id="SSF103473">
    <property type="entry name" value="MFS general substrate transporter"/>
    <property type="match status" value="1"/>
</dbReference>
<feature type="transmembrane region" description="Helical" evidence="7">
    <location>
        <begin position="360"/>
        <end position="381"/>
    </location>
</feature>
<dbReference type="PANTHER" id="PTHR43124:SF3">
    <property type="entry name" value="CHLORAMPHENICOL EFFLUX PUMP RV0191"/>
    <property type="match status" value="1"/>
</dbReference>
<keyword evidence="10" id="KW-1185">Reference proteome</keyword>
<accession>A0A380JD20</accession>
<reference evidence="9 10" key="1">
    <citation type="submission" date="2018-06" db="EMBL/GenBank/DDBJ databases">
        <authorList>
            <consortium name="Pathogen Informatics"/>
            <person name="Doyle S."/>
        </authorList>
    </citation>
    <scope>NUCLEOTIDE SEQUENCE [LARGE SCALE GENOMIC DNA]</scope>
    <source>
        <strain evidence="10">NCTC 11391</strain>
    </source>
</reference>
<protein>
    <submittedName>
        <fullName evidence="9">Putative multidrug resistance protein</fullName>
    </submittedName>
</protein>
<evidence type="ECO:0000256" key="7">
    <source>
        <dbReference type="SAM" id="Phobius"/>
    </source>
</evidence>
<dbReference type="InterPro" id="IPR020846">
    <property type="entry name" value="MFS_dom"/>
</dbReference>
<sequence>MAMKKYSILFFLTMFIIGTDTFLVSPLLPTLSKLYNVDISTSGWMVSAYAIGYALFALVSGPISDGRDRKRVMIYGLLAFAVSTFLCGFATSFPLMLAFRFLAGISASFVTPQVWASIPVVVEKQYIVQVMGYATAGLSVSQMAGVPIGGYLASVSWQTPFFTISIASLVLLALILFYLPKLEVSQANRISFLDAYRNVLTNRKSVSYLVAYFVFQTGSFTAITFISTWYTHSFNMTLANISTAIIAIGAGNLIGSLFGSQIVKRYGMQKTFRTELITLVILYLLLPFAQNFWMAEILLTIIYLTNGFIFPLFMTTLQGTVENARSTISSLSNAAMYLGETIAGVVGGILFTIFSGFSGIFIFATITIALALLLYTQAGAFKREPEQ</sequence>
<feature type="domain" description="Major facilitator superfamily (MFS) profile" evidence="8">
    <location>
        <begin position="6"/>
        <end position="382"/>
    </location>
</feature>
<proteinExistence type="predicted"/>
<dbReference type="InterPro" id="IPR036259">
    <property type="entry name" value="MFS_trans_sf"/>
</dbReference>
<dbReference type="PANTHER" id="PTHR43124">
    <property type="entry name" value="PURINE EFFLUX PUMP PBUE"/>
    <property type="match status" value="1"/>
</dbReference>
<dbReference type="InterPro" id="IPR011701">
    <property type="entry name" value="MFS"/>
</dbReference>